<accession>A0AA36B5Q4</accession>
<gene>
    <name evidence="1" type="ORF">OCTVUL_1B010266</name>
</gene>
<dbReference type="Proteomes" id="UP001162480">
    <property type="component" value="Chromosome 8"/>
</dbReference>
<name>A0AA36B5Q4_OCTVU</name>
<proteinExistence type="predicted"/>
<protein>
    <submittedName>
        <fullName evidence="1">Uncharacterized protein</fullName>
    </submittedName>
</protein>
<dbReference type="EMBL" id="OX597821">
    <property type="protein sequence ID" value="CAI9727142.1"/>
    <property type="molecule type" value="Genomic_DNA"/>
</dbReference>
<evidence type="ECO:0000313" key="2">
    <source>
        <dbReference type="Proteomes" id="UP001162480"/>
    </source>
</evidence>
<sequence>MAVLGLLTDDISSVIIVDKAIVSANTTNAFSYWKINFLNAGVLIGGQQLQICDISHSRISFNSSFTGDSEVVSPPS</sequence>
<dbReference type="AlphaFoldDB" id="A0AA36B5Q4"/>
<reference evidence="1" key="1">
    <citation type="submission" date="2023-08" db="EMBL/GenBank/DDBJ databases">
        <authorList>
            <person name="Alioto T."/>
            <person name="Alioto T."/>
            <person name="Gomez Garrido J."/>
        </authorList>
    </citation>
    <scope>NUCLEOTIDE SEQUENCE</scope>
</reference>
<evidence type="ECO:0000313" key="1">
    <source>
        <dbReference type="EMBL" id="CAI9727142.1"/>
    </source>
</evidence>
<keyword evidence="2" id="KW-1185">Reference proteome</keyword>
<organism evidence="1 2">
    <name type="scientific">Octopus vulgaris</name>
    <name type="common">Common octopus</name>
    <dbReference type="NCBI Taxonomy" id="6645"/>
    <lineage>
        <taxon>Eukaryota</taxon>
        <taxon>Metazoa</taxon>
        <taxon>Spiralia</taxon>
        <taxon>Lophotrochozoa</taxon>
        <taxon>Mollusca</taxon>
        <taxon>Cephalopoda</taxon>
        <taxon>Coleoidea</taxon>
        <taxon>Octopodiformes</taxon>
        <taxon>Octopoda</taxon>
        <taxon>Incirrata</taxon>
        <taxon>Octopodidae</taxon>
        <taxon>Octopus</taxon>
    </lineage>
</organism>